<evidence type="ECO:0000313" key="3">
    <source>
        <dbReference type="Proteomes" id="UP001250662"/>
    </source>
</evidence>
<dbReference type="RefSeq" id="WP_311388466.1">
    <property type="nucleotide sequence ID" value="NZ_JAVRHU010000005.1"/>
</dbReference>
<reference evidence="2 3" key="1">
    <citation type="submission" date="2023-09" db="EMBL/GenBank/DDBJ databases">
        <authorList>
            <person name="Rey-Velasco X."/>
        </authorList>
    </citation>
    <scope>NUCLEOTIDE SEQUENCE [LARGE SCALE GENOMIC DNA]</scope>
    <source>
        <strain evidence="2 3">P007</strain>
    </source>
</reference>
<gene>
    <name evidence="2" type="ORF">RM520_14395</name>
</gene>
<dbReference type="PANTHER" id="PTHR43265:SF1">
    <property type="entry name" value="ESTERASE ESTD"/>
    <property type="match status" value="1"/>
</dbReference>
<dbReference type="SUPFAM" id="SSF53474">
    <property type="entry name" value="alpha/beta-Hydrolases"/>
    <property type="match status" value="1"/>
</dbReference>
<name>A0ABU3BKW9_9FLAO</name>
<dbReference type="InterPro" id="IPR049492">
    <property type="entry name" value="BD-FAE-like_dom"/>
</dbReference>
<sequence length="309" mass="34659">MKKLTLLALFIFGSIFSQEVVSEEILLTNYEIKLPGTLSYLENNKPQPLVIFIHGSGNIDRNGNQGILSSTNYIKSFADSLNSKGIAFYRYDKRTSNADNLNLFNEISFNDLVEDAKINIDYFKKDKRFNSIHLIGHSQGSLVGMLIANENCKTYTSLAGPGTDIGTTLISQITAQQGDLGKATEMHITELLTTDTIQEVNPFLMAIFQPRNQQFLKEWILLDPIEEIKKLTLPTLIINGDEDSQVKIEDAKLLSASKPDAKLVIIKKMNHLLKTVEDSTENLQSYTDSTFPISTELVLTVTEFIKENE</sequence>
<evidence type="ECO:0000313" key="2">
    <source>
        <dbReference type="EMBL" id="MDT0622816.1"/>
    </source>
</evidence>
<keyword evidence="2" id="KW-0378">Hydrolase</keyword>
<dbReference type="EMBL" id="JAVRHU010000005">
    <property type="protein sequence ID" value="MDT0622816.1"/>
    <property type="molecule type" value="Genomic_DNA"/>
</dbReference>
<keyword evidence="3" id="KW-1185">Reference proteome</keyword>
<proteinExistence type="predicted"/>
<dbReference type="PANTHER" id="PTHR43265">
    <property type="entry name" value="ESTERASE ESTD"/>
    <property type="match status" value="1"/>
</dbReference>
<accession>A0ABU3BKW9</accession>
<dbReference type="Proteomes" id="UP001250662">
    <property type="component" value="Unassembled WGS sequence"/>
</dbReference>
<protein>
    <submittedName>
        <fullName evidence="2">Alpha/beta hydrolase</fullName>
    </submittedName>
</protein>
<evidence type="ECO:0000259" key="1">
    <source>
        <dbReference type="Pfam" id="PF20434"/>
    </source>
</evidence>
<dbReference type="InterPro" id="IPR029058">
    <property type="entry name" value="AB_hydrolase_fold"/>
</dbReference>
<organism evidence="2 3">
    <name type="scientific">Croceitalea vernalis</name>
    <dbReference type="NCBI Taxonomy" id="3075599"/>
    <lineage>
        <taxon>Bacteria</taxon>
        <taxon>Pseudomonadati</taxon>
        <taxon>Bacteroidota</taxon>
        <taxon>Flavobacteriia</taxon>
        <taxon>Flavobacteriales</taxon>
        <taxon>Flavobacteriaceae</taxon>
        <taxon>Croceitalea</taxon>
    </lineage>
</organism>
<dbReference type="Gene3D" id="3.40.50.1820">
    <property type="entry name" value="alpha/beta hydrolase"/>
    <property type="match status" value="1"/>
</dbReference>
<feature type="domain" description="BD-FAE-like" evidence="1">
    <location>
        <begin position="43"/>
        <end position="255"/>
    </location>
</feature>
<dbReference type="GO" id="GO:0016787">
    <property type="term" value="F:hydrolase activity"/>
    <property type="evidence" value="ECO:0007669"/>
    <property type="project" value="UniProtKB-KW"/>
</dbReference>
<dbReference type="Pfam" id="PF20434">
    <property type="entry name" value="BD-FAE"/>
    <property type="match status" value="1"/>
</dbReference>
<comment type="caution">
    <text evidence="2">The sequence shown here is derived from an EMBL/GenBank/DDBJ whole genome shotgun (WGS) entry which is preliminary data.</text>
</comment>
<dbReference type="InterPro" id="IPR053145">
    <property type="entry name" value="AB_hydrolase_Est10"/>
</dbReference>